<dbReference type="InterPro" id="IPR025249">
    <property type="entry name" value="TF_NusA_KH_1st"/>
</dbReference>
<dbReference type="CDD" id="cd22529">
    <property type="entry name" value="KH-II_NusA_rpt2"/>
    <property type="match status" value="1"/>
</dbReference>
<comment type="similarity">
    <text evidence="7">Belongs to the NusA family.</text>
</comment>
<comment type="function">
    <text evidence="7">Participates in both transcription termination and antitermination.</text>
</comment>
<dbReference type="InterPro" id="IPR010213">
    <property type="entry name" value="TF_NusA"/>
</dbReference>
<keyword evidence="4 7" id="KW-0694">RNA-binding</keyword>
<evidence type="ECO:0000256" key="1">
    <source>
        <dbReference type="ARBA" id="ARBA00022472"/>
    </source>
</evidence>
<dbReference type="InterPro" id="IPR036555">
    <property type="entry name" value="NusA_N_sf"/>
</dbReference>
<dbReference type="HAMAP" id="MF_00945_B">
    <property type="entry name" value="NusA_B"/>
    <property type="match status" value="1"/>
</dbReference>
<dbReference type="AlphaFoldDB" id="A0A2M6W7C9"/>
<evidence type="ECO:0000313" key="12">
    <source>
        <dbReference type="Proteomes" id="UP000231426"/>
    </source>
</evidence>
<evidence type="ECO:0000256" key="2">
    <source>
        <dbReference type="ARBA" id="ARBA00022490"/>
    </source>
</evidence>
<dbReference type="GO" id="GO:0006353">
    <property type="term" value="P:DNA-templated transcription termination"/>
    <property type="evidence" value="ECO:0007669"/>
    <property type="project" value="UniProtKB-UniRule"/>
</dbReference>
<dbReference type="Pfam" id="PF13184">
    <property type="entry name" value="KH_NusA_1st"/>
    <property type="match status" value="1"/>
</dbReference>
<dbReference type="SUPFAM" id="SSF54814">
    <property type="entry name" value="Prokaryotic type KH domain (KH-domain type II)"/>
    <property type="match status" value="2"/>
</dbReference>
<dbReference type="FunFam" id="3.30.300.20:FF:000005">
    <property type="entry name" value="Transcription termination/antitermination protein NusA"/>
    <property type="match status" value="1"/>
</dbReference>
<dbReference type="Pfam" id="PF26594">
    <property type="entry name" value="KH_NusA_2nd"/>
    <property type="match status" value="1"/>
</dbReference>
<dbReference type="InterPro" id="IPR012340">
    <property type="entry name" value="NA-bd_OB-fold"/>
</dbReference>
<dbReference type="PANTHER" id="PTHR22648">
    <property type="entry name" value="TRANSCRIPTION TERMINATION FACTOR NUSA"/>
    <property type="match status" value="1"/>
</dbReference>
<feature type="compositionally biased region" description="Basic and acidic residues" evidence="9">
    <location>
        <begin position="404"/>
        <end position="417"/>
    </location>
</feature>
<evidence type="ECO:0000256" key="7">
    <source>
        <dbReference type="HAMAP-Rule" id="MF_00945"/>
    </source>
</evidence>
<evidence type="ECO:0000256" key="8">
    <source>
        <dbReference type="SAM" id="Coils"/>
    </source>
</evidence>
<dbReference type="Gene3D" id="2.40.50.140">
    <property type="entry name" value="Nucleic acid-binding proteins"/>
    <property type="match status" value="1"/>
</dbReference>
<dbReference type="InterPro" id="IPR058582">
    <property type="entry name" value="KH_NusA_2nd"/>
</dbReference>
<keyword evidence="8" id="KW-0175">Coiled coil</keyword>
<dbReference type="PROSITE" id="PS50126">
    <property type="entry name" value="S1"/>
    <property type="match status" value="1"/>
</dbReference>
<dbReference type="NCBIfam" id="TIGR01953">
    <property type="entry name" value="NusA"/>
    <property type="match status" value="1"/>
</dbReference>
<organism evidence="11 12">
    <name type="scientific">Candidatus Magasanikbacteria bacterium CG10_big_fil_rev_8_21_14_0_10_36_32</name>
    <dbReference type="NCBI Taxonomy" id="1974646"/>
    <lineage>
        <taxon>Bacteria</taxon>
        <taxon>Candidatus Magasanikiibacteriota</taxon>
    </lineage>
</organism>
<dbReference type="InterPro" id="IPR004087">
    <property type="entry name" value="KH_dom"/>
</dbReference>
<dbReference type="InterPro" id="IPR015946">
    <property type="entry name" value="KH_dom-like_a/b"/>
</dbReference>
<gene>
    <name evidence="7 11" type="primary">nusA</name>
    <name evidence="11" type="ORF">COU29_00475</name>
</gene>
<dbReference type="GO" id="GO:0005829">
    <property type="term" value="C:cytosol"/>
    <property type="evidence" value="ECO:0007669"/>
    <property type="project" value="TreeGrafter"/>
</dbReference>
<keyword evidence="1 7" id="KW-0806">Transcription termination</keyword>
<reference evidence="12" key="1">
    <citation type="submission" date="2017-09" db="EMBL/GenBank/DDBJ databases">
        <title>Depth-based differentiation of microbial function through sediment-hosted aquifers and enrichment of novel symbionts in the deep terrestrial subsurface.</title>
        <authorList>
            <person name="Probst A.J."/>
            <person name="Ladd B."/>
            <person name="Jarett J.K."/>
            <person name="Geller-Mcgrath D.E."/>
            <person name="Sieber C.M.K."/>
            <person name="Emerson J.B."/>
            <person name="Anantharaman K."/>
            <person name="Thomas B.C."/>
            <person name="Malmstrom R."/>
            <person name="Stieglmeier M."/>
            <person name="Klingl A."/>
            <person name="Woyke T."/>
            <person name="Ryan C.M."/>
            <person name="Banfield J.F."/>
        </authorList>
    </citation>
    <scope>NUCLEOTIDE SEQUENCE [LARGE SCALE GENOMIC DNA]</scope>
</reference>
<dbReference type="CDD" id="cd02134">
    <property type="entry name" value="KH-II_NusA_rpt1"/>
    <property type="match status" value="1"/>
</dbReference>
<dbReference type="CDD" id="cd04455">
    <property type="entry name" value="S1_NusA"/>
    <property type="match status" value="1"/>
</dbReference>
<comment type="caution">
    <text evidence="11">The sequence shown here is derived from an EMBL/GenBank/DDBJ whole genome shotgun (WGS) entry which is preliminary data.</text>
</comment>
<dbReference type="Gene3D" id="3.30.300.20">
    <property type="match status" value="2"/>
</dbReference>
<evidence type="ECO:0000256" key="4">
    <source>
        <dbReference type="ARBA" id="ARBA00022884"/>
    </source>
</evidence>
<dbReference type="InterPro" id="IPR003029">
    <property type="entry name" value="S1_domain"/>
</dbReference>
<dbReference type="GO" id="GO:0003700">
    <property type="term" value="F:DNA-binding transcription factor activity"/>
    <property type="evidence" value="ECO:0007669"/>
    <property type="project" value="InterPro"/>
</dbReference>
<dbReference type="PANTHER" id="PTHR22648:SF0">
    <property type="entry name" value="TRANSCRIPTION TERMINATION_ANTITERMINATION PROTEIN NUSA"/>
    <property type="match status" value="1"/>
</dbReference>
<accession>A0A2M6W7C9</accession>
<keyword evidence="3 7" id="KW-0889">Transcription antitermination</keyword>
<dbReference type="GO" id="GO:0003723">
    <property type="term" value="F:RNA binding"/>
    <property type="evidence" value="ECO:0007669"/>
    <property type="project" value="UniProtKB-UniRule"/>
</dbReference>
<evidence type="ECO:0000256" key="3">
    <source>
        <dbReference type="ARBA" id="ARBA00022814"/>
    </source>
</evidence>
<comment type="subcellular location">
    <subcellularLocation>
        <location evidence="7">Cytoplasm</location>
    </subcellularLocation>
</comment>
<comment type="subunit">
    <text evidence="7">Monomer. Binds directly to the core enzyme of the DNA-dependent RNA polymerase and to nascent RNA.</text>
</comment>
<dbReference type="EMBL" id="PFBV01000002">
    <property type="protein sequence ID" value="PIT88712.1"/>
    <property type="molecule type" value="Genomic_DNA"/>
</dbReference>
<evidence type="ECO:0000256" key="6">
    <source>
        <dbReference type="ARBA" id="ARBA00023163"/>
    </source>
</evidence>
<feature type="coiled-coil region" evidence="8">
    <location>
        <begin position="69"/>
        <end position="98"/>
    </location>
</feature>
<evidence type="ECO:0000256" key="5">
    <source>
        <dbReference type="ARBA" id="ARBA00023015"/>
    </source>
</evidence>
<evidence type="ECO:0000259" key="10">
    <source>
        <dbReference type="PROSITE" id="PS50126"/>
    </source>
</evidence>
<dbReference type="SMART" id="SM00322">
    <property type="entry name" value="KH"/>
    <property type="match status" value="2"/>
</dbReference>
<dbReference type="Gene3D" id="3.30.1480.10">
    <property type="entry name" value="NusA, N-terminal domain"/>
    <property type="match status" value="1"/>
</dbReference>
<proteinExistence type="inferred from homology"/>
<dbReference type="InterPro" id="IPR013735">
    <property type="entry name" value="TF_NusA_N"/>
</dbReference>
<dbReference type="FunFam" id="3.30.300.20:FF:000002">
    <property type="entry name" value="Transcription termination/antitermination protein NusA"/>
    <property type="match status" value="1"/>
</dbReference>
<protein>
    <recommendedName>
        <fullName evidence="7">Transcription termination/antitermination protein NusA</fullName>
    </recommendedName>
</protein>
<dbReference type="SMART" id="SM00316">
    <property type="entry name" value="S1"/>
    <property type="match status" value="1"/>
</dbReference>
<feature type="domain" description="S1 motif" evidence="10">
    <location>
        <begin position="173"/>
        <end position="237"/>
    </location>
</feature>
<keyword evidence="5 7" id="KW-0805">Transcription regulation</keyword>
<dbReference type="SUPFAM" id="SSF69705">
    <property type="entry name" value="Transcription factor NusA, N-terminal domain"/>
    <property type="match status" value="1"/>
</dbReference>
<evidence type="ECO:0000313" key="11">
    <source>
        <dbReference type="EMBL" id="PIT88712.1"/>
    </source>
</evidence>
<dbReference type="Pfam" id="PF08529">
    <property type="entry name" value="NusA_N"/>
    <property type="match status" value="1"/>
</dbReference>
<keyword evidence="2 7" id="KW-0963">Cytoplasm</keyword>
<sequence length="417" mass="46419">MSSEISKAIQALCAEKNLSLEVVMETIETALSAAYRKDFGNKQQNIKVKFDPETAGIKVWDVKTVVEDIEEETLEAAQEELTVRREKARAEGRELTEEETEDLPRFNPKTEIMQTPAKEFKKKAKIGDVLEISLEVPGEFGRMAAQTAKQVIIQKIREAERNMVFDDYKDYEGKIIVGTIQRVEGRKVLVDLGRGTGLLPSDQQVSRDHYRPGSRMKFYVASVTMSIRGPEIILSRSDIGMVREIFKQEIPEISDGAILIKGVARDAGARSKISVYTEDSSVDPIGSCIGQRGGRINTIIEELNGEKIDVIRYSEDPAEYIAHALSPAKISRVEIISQEEQNAEVYVPADQFSLAIGRGGQNVRLASQLTDWKIKVIEEGGSKEISSEDVSEENPGEEELAVADEVKEEPKESAEIK</sequence>
<name>A0A2M6W7C9_9BACT</name>
<dbReference type="InterPro" id="IPR030842">
    <property type="entry name" value="TF_NusA_bacterial"/>
</dbReference>
<dbReference type="SUPFAM" id="SSF50249">
    <property type="entry name" value="Nucleic acid-binding proteins"/>
    <property type="match status" value="1"/>
</dbReference>
<dbReference type="PROSITE" id="PS50084">
    <property type="entry name" value="KH_TYPE_1"/>
    <property type="match status" value="1"/>
</dbReference>
<feature type="region of interest" description="Disordered" evidence="9">
    <location>
        <begin position="382"/>
        <end position="417"/>
    </location>
</feature>
<feature type="compositionally biased region" description="Acidic residues" evidence="9">
    <location>
        <begin position="387"/>
        <end position="402"/>
    </location>
</feature>
<dbReference type="InterPro" id="IPR009019">
    <property type="entry name" value="KH_sf_prok-type"/>
</dbReference>
<dbReference type="Proteomes" id="UP000231426">
    <property type="component" value="Unassembled WGS sequence"/>
</dbReference>
<keyword evidence="6 7" id="KW-0804">Transcription</keyword>
<dbReference type="GO" id="GO:0031564">
    <property type="term" value="P:transcription antitermination"/>
    <property type="evidence" value="ECO:0007669"/>
    <property type="project" value="UniProtKB-UniRule"/>
</dbReference>
<evidence type="ECO:0000256" key="9">
    <source>
        <dbReference type="SAM" id="MobiDB-lite"/>
    </source>
</evidence>